<dbReference type="PIRSF" id="PIRSF036625">
    <property type="entry name" value="GAF_ANTAR"/>
    <property type="match status" value="1"/>
</dbReference>
<gene>
    <name evidence="4" type="ORF">GPZ80_28325</name>
</gene>
<accession>A0ABR7LET2</accession>
<reference evidence="4 5" key="1">
    <citation type="submission" date="2020-06" db="EMBL/GenBank/DDBJ databases">
        <title>Actinokineospora xiongansis sp. nov., isolated from soil of Baiyangdian.</title>
        <authorList>
            <person name="Zhang X."/>
        </authorList>
    </citation>
    <scope>NUCLEOTIDE SEQUENCE [LARGE SCALE GENOMIC DNA]</scope>
    <source>
        <strain evidence="4 5">HBU206404</strain>
    </source>
</reference>
<dbReference type="Gene3D" id="1.10.10.10">
    <property type="entry name" value="Winged helix-like DNA-binding domain superfamily/Winged helix DNA-binding domain"/>
    <property type="match status" value="1"/>
</dbReference>
<evidence type="ECO:0000259" key="3">
    <source>
        <dbReference type="PROSITE" id="PS50921"/>
    </source>
</evidence>
<sequence length="240" mass="25106">MGEPLDAQAAVAALRRSLVAALGDGAGGADAVARVCQACVQALPVDGAAISVIDGAGNRELLHASDEIIRRVESVQFTLGEGPCVDTFRARRPVLVPDLAGATAWPVFAAEMAGQPIGAIFAFPIQHGAIGIGAMDLYRRAPGWLTDDELATALGIVDLAAMALLGTQVAGGQIDAWLAPLPRHRREVHQATGMLIAEFGIPAEQALARLRLYAFSTGTLIEDVAHALTQRRLHPAELDT</sequence>
<keyword evidence="5" id="KW-1185">Reference proteome</keyword>
<proteinExistence type="predicted"/>
<keyword evidence="1" id="KW-0805">Transcription regulation</keyword>
<dbReference type="Gene3D" id="3.30.450.40">
    <property type="match status" value="1"/>
</dbReference>
<dbReference type="Proteomes" id="UP000734823">
    <property type="component" value="Unassembled WGS sequence"/>
</dbReference>
<dbReference type="InterPro" id="IPR003018">
    <property type="entry name" value="GAF"/>
</dbReference>
<evidence type="ECO:0000256" key="1">
    <source>
        <dbReference type="ARBA" id="ARBA00023015"/>
    </source>
</evidence>
<dbReference type="InterPro" id="IPR012074">
    <property type="entry name" value="GAF_ANTAR"/>
</dbReference>
<organism evidence="4 5">
    <name type="scientific">Actinokineospora xionganensis</name>
    <dbReference type="NCBI Taxonomy" id="2684470"/>
    <lineage>
        <taxon>Bacteria</taxon>
        <taxon>Bacillati</taxon>
        <taxon>Actinomycetota</taxon>
        <taxon>Actinomycetes</taxon>
        <taxon>Pseudonocardiales</taxon>
        <taxon>Pseudonocardiaceae</taxon>
        <taxon>Actinokineospora</taxon>
    </lineage>
</organism>
<dbReference type="Pfam" id="PF13185">
    <property type="entry name" value="GAF_2"/>
    <property type="match status" value="1"/>
</dbReference>
<feature type="domain" description="ANTAR" evidence="3">
    <location>
        <begin position="168"/>
        <end position="229"/>
    </location>
</feature>
<dbReference type="SMART" id="SM01012">
    <property type="entry name" value="ANTAR"/>
    <property type="match status" value="1"/>
</dbReference>
<dbReference type="RefSeq" id="WP_187224153.1">
    <property type="nucleotide sequence ID" value="NZ_JABVED010000023.1"/>
</dbReference>
<dbReference type="InterPro" id="IPR005561">
    <property type="entry name" value="ANTAR"/>
</dbReference>
<name>A0ABR7LET2_9PSEU</name>
<dbReference type="EMBL" id="JABVED010000023">
    <property type="protein sequence ID" value="MBC6451077.1"/>
    <property type="molecule type" value="Genomic_DNA"/>
</dbReference>
<dbReference type="InterPro" id="IPR029016">
    <property type="entry name" value="GAF-like_dom_sf"/>
</dbReference>
<keyword evidence="2" id="KW-0804">Transcription</keyword>
<dbReference type="Pfam" id="PF03861">
    <property type="entry name" value="ANTAR"/>
    <property type="match status" value="1"/>
</dbReference>
<dbReference type="PROSITE" id="PS50921">
    <property type="entry name" value="ANTAR"/>
    <property type="match status" value="1"/>
</dbReference>
<evidence type="ECO:0000313" key="5">
    <source>
        <dbReference type="Proteomes" id="UP000734823"/>
    </source>
</evidence>
<evidence type="ECO:0000256" key="2">
    <source>
        <dbReference type="ARBA" id="ARBA00023163"/>
    </source>
</evidence>
<protein>
    <submittedName>
        <fullName evidence="4">GAF and ANTAR domain-containing protein</fullName>
    </submittedName>
</protein>
<dbReference type="SUPFAM" id="SSF55781">
    <property type="entry name" value="GAF domain-like"/>
    <property type="match status" value="1"/>
</dbReference>
<comment type="caution">
    <text evidence="4">The sequence shown here is derived from an EMBL/GenBank/DDBJ whole genome shotgun (WGS) entry which is preliminary data.</text>
</comment>
<evidence type="ECO:0000313" key="4">
    <source>
        <dbReference type="EMBL" id="MBC6451077.1"/>
    </source>
</evidence>
<dbReference type="InterPro" id="IPR036388">
    <property type="entry name" value="WH-like_DNA-bd_sf"/>
</dbReference>